<sequence>MITTANLQTIFVTSQKGKRLIKLDGYTFYSSVNTGFKIRWRCSTGCHQGCRAAIYTADDEIISVKNDHNHPPSY</sequence>
<keyword evidence="1" id="KW-0479">Metal-binding</keyword>
<keyword evidence="3" id="KW-0862">Zinc</keyword>
<dbReference type="Gene3D" id="2.20.25.240">
    <property type="match status" value="1"/>
</dbReference>
<dbReference type="Pfam" id="PF04500">
    <property type="entry name" value="FLYWCH"/>
    <property type="match status" value="1"/>
</dbReference>
<feature type="domain" description="FLYWCH-type" evidence="4">
    <location>
        <begin position="11"/>
        <end position="70"/>
    </location>
</feature>
<evidence type="ECO:0000259" key="4">
    <source>
        <dbReference type="Pfam" id="PF04500"/>
    </source>
</evidence>
<dbReference type="EMBL" id="OW152824">
    <property type="protein sequence ID" value="CAH2040275.1"/>
    <property type="molecule type" value="Genomic_DNA"/>
</dbReference>
<dbReference type="InterPro" id="IPR007588">
    <property type="entry name" value="Znf_FLYWCH"/>
</dbReference>
<keyword evidence="6" id="KW-1185">Reference proteome</keyword>
<keyword evidence="2" id="KW-0863">Zinc-finger</keyword>
<feature type="non-terminal residue" evidence="5">
    <location>
        <position position="1"/>
    </location>
</feature>
<accession>A0ABN8HW45</accession>
<evidence type="ECO:0000313" key="5">
    <source>
        <dbReference type="EMBL" id="CAH2040275.1"/>
    </source>
</evidence>
<evidence type="ECO:0000256" key="3">
    <source>
        <dbReference type="ARBA" id="ARBA00022833"/>
    </source>
</evidence>
<gene>
    <name evidence="5" type="ORF">IPOD504_LOCUS2438</name>
</gene>
<proteinExistence type="predicted"/>
<evidence type="ECO:0000313" key="6">
    <source>
        <dbReference type="Proteomes" id="UP000837857"/>
    </source>
</evidence>
<evidence type="ECO:0000256" key="1">
    <source>
        <dbReference type="ARBA" id="ARBA00022723"/>
    </source>
</evidence>
<protein>
    <recommendedName>
        <fullName evidence="4">FLYWCH-type domain-containing protein</fullName>
    </recommendedName>
</protein>
<name>A0ABN8HW45_9NEOP</name>
<evidence type="ECO:0000256" key="2">
    <source>
        <dbReference type="ARBA" id="ARBA00022771"/>
    </source>
</evidence>
<reference evidence="5" key="1">
    <citation type="submission" date="2022-03" db="EMBL/GenBank/DDBJ databases">
        <authorList>
            <person name="Martin H S."/>
        </authorList>
    </citation>
    <scope>NUCLEOTIDE SEQUENCE</scope>
</reference>
<dbReference type="Proteomes" id="UP000837857">
    <property type="component" value="Chromosome 12"/>
</dbReference>
<organism evidence="5 6">
    <name type="scientific">Iphiclides podalirius</name>
    <name type="common">scarce swallowtail</name>
    <dbReference type="NCBI Taxonomy" id="110791"/>
    <lineage>
        <taxon>Eukaryota</taxon>
        <taxon>Metazoa</taxon>
        <taxon>Ecdysozoa</taxon>
        <taxon>Arthropoda</taxon>
        <taxon>Hexapoda</taxon>
        <taxon>Insecta</taxon>
        <taxon>Pterygota</taxon>
        <taxon>Neoptera</taxon>
        <taxon>Endopterygota</taxon>
        <taxon>Lepidoptera</taxon>
        <taxon>Glossata</taxon>
        <taxon>Ditrysia</taxon>
        <taxon>Papilionoidea</taxon>
        <taxon>Papilionidae</taxon>
        <taxon>Papilioninae</taxon>
        <taxon>Iphiclides</taxon>
    </lineage>
</organism>